<feature type="region of interest" description="Disordered" evidence="1">
    <location>
        <begin position="60"/>
        <end position="103"/>
    </location>
</feature>
<sequence>MADINSILDLEKCIPNRGNLNLNWEVLERNNQAKRRSENKRVLPLSIMVKIKGPPKVLDPYRLTKSSADIDQDRSDDSSPGTSCTPLNLLGSSPTKLSPSPDKHALPMRPAILQSKQIPGRFFPKAGAIEDHRMMVGGNSQTPVQYVSKPAQRGSILTRKNLKPGITRSYDFNKSKAEATNMYNEKILRQRKSLFEQNKDRNSMMTISYFNPETQLDKENKQSDQSTYFSVQRFLSSSRHVSVPGGRQRFGDVLKGTPKAIHFREDALQTRLASLSARNSAAHVQFEEPETDEVVATASA</sequence>
<protein>
    <submittedName>
        <fullName evidence="2">Uncharacterized protein</fullName>
    </submittedName>
</protein>
<gene>
    <name evidence="2" type="ORF">KP79_PYT06385</name>
</gene>
<dbReference type="Proteomes" id="UP000242188">
    <property type="component" value="Unassembled WGS sequence"/>
</dbReference>
<comment type="caution">
    <text evidence="2">The sequence shown here is derived from an EMBL/GenBank/DDBJ whole genome shotgun (WGS) entry which is preliminary data.</text>
</comment>
<accession>A0A210QWX3</accession>
<name>A0A210QWX3_MIZYE</name>
<proteinExistence type="predicted"/>
<reference evidence="2 3" key="1">
    <citation type="journal article" date="2017" name="Nat. Ecol. Evol.">
        <title>Scallop genome provides insights into evolution of bilaterian karyotype and development.</title>
        <authorList>
            <person name="Wang S."/>
            <person name="Zhang J."/>
            <person name="Jiao W."/>
            <person name="Li J."/>
            <person name="Xun X."/>
            <person name="Sun Y."/>
            <person name="Guo X."/>
            <person name="Huan P."/>
            <person name="Dong B."/>
            <person name="Zhang L."/>
            <person name="Hu X."/>
            <person name="Sun X."/>
            <person name="Wang J."/>
            <person name="Zhao C."/>
            <person name="Wang Y."/>
            <person name="Wang D."/>
            <person name="Huang X."/>
            <person name="Wang R."/>
            <person name="Lv J."/>
            <person name="Li Y."/>
            <person name="Zhang Z."/>
            <person name="Liu B."/>
            <person name="Lu W."/>
            <person name="Hui Y."/>
            <person name="Liang J."/>
            <person name="Zhou Z."/>
            <person name="Hou R."/>
            <person name="Li X."/>
            <person name="Liu Y."/>
            <person name="Li H."/>
            <person name="Ning X."/>
            <person name="Lin Y."/>
            <person name="Zhao L."/>
            <person name="Xing Q."/>
            <person name="Dou J."/>
            <person name="Li Y."/>
            <person name="Mao J."/>
            <person name="Guo H."/>
            <person name="Dou H."/>
            <person name="Li T."/>
            <person name="Mu C."/>
            <person name="Jiang W."/>
            <person name="Fu Q."/>
            <person name="Fu X."/>
            <person name="Miao Y."/>
            <person name="Liu J."/>
            <person name="Yu Q."/>
            <person name="Li R."/>
            <person name="Liao H."/>
            <person name="Li X."/>
            <person name="Kong Y."/>
            <person name="Jiang Z."/>
            <person name="Chourrout D."/>
            <person name="Li R."/>
            <person name="Bao Z."/>
        </authorList>
    </citation>
    <scope>NUCLEOTIDE SEQUENCE [LARGE SCALE GENOMIC DNA]</scope>
    <source>
        <strain evidence="2 3">PY_sf001</strain>
    </source>
</reference>
<keyword evidence="3" id="KW-1185">Reference proteome</keyword>
<feature type="compositionally biased region" description="Polar residues" evidence="1">
    <location>
        <begin position="78"/>
        <end position="98"/>
    </location>
</feature>
<dbReference type="EMBL" id="NEDP02001459">
    <property type="protein sequence ID" value="OWF53248.1"/>
    <property type="molecule type" value="Genomic_DNA"/>
</dbReference>
<evidence type="ECO:0000256" key="1">
    <source>
        <dbReference type="SAM" id="MobiDB-lite"/>
    </source>
</evidence>
<organism evidence="2 3">
    <name type="scientific">Mizuhopecten yessoensis</name>
    <name type="common">Japanese scallop</name>
    <name type="synonym">Patinopecten yessoensis</name>
    <dbReference type="NCBI Taxonomy" id="6573"/>
    <lineage>
        <taxon>Eukaryota</taxon>
        <taxon>Metazoa</taxon>
        <taxon>Spiralia</taxon>
        <taxon>Lophotrochozoa</taxon>
        <taxon>Mollusca</taxon>
        <taxon>Bivalvia</taxon>
        <taxon>Autobranchia</taxon>
        <taxon>Pteriomorphia</taxon>
        <taxon>Pectinida</taxon>
        <taxon>Pectinoidea</taxon>
        <taxon>Pectinidae</taxon>
        <taxon>Mizuhopecten</taxon>
    </lineage>
</organism>
<evidence type="ECO:0000313" key="2">
    <source>
        <dbReference type="EMBL" id="OWF53248.1"/>
    </source>
</evidence>
<dbReference type="AlphaFoldDB" id="A0A210QWX3"/>
<evidence type="ECO:0000313" key="3">
    <source>
        <dbReference type="Proteomes" id="UP000242188"/>
    </source>
</evidence>